<organism evidence="3 4">
    <name type="scientific">Kribbella sindirgiensis</name>
    <dbReference type="NCBI Taxonomy" id="1124744"/>
    <lineage>
        <taxon>Bacteria</taxon>
        <taxon>Bacillati</taxon>
        <taxon>Actinomycetota</taxon>
        <taxon>Actinomycetes</taxon>
        <taxon>Propionibacteriales</taxon>
        <taxon>Kribbellaceae</taxon>
        <taxon>Kribbella</taxon>
    </lineage>
</organism>
<dbReference type="InterPro" id="IPR006076">
    <property type="entry name" value="FAD-dep_OxRdtase"/>
</dbReference>
<proteinExistence type="predicted"/>
<dbReference type="SUPFAM" id="SSF51905">
    <property type="entry name" value="FAD/NAD(P)-binding domain"/>
    <property type="match status" value="1"/>
</dbReference>
<sequence>MGPDLPESADVVVVGGGVMGTSIAFHLAEAGVQNVLLLEKGQLGSGSTCKAAGGVRANFSDEVNIALGARSLEAFARFGVRPGQEIDLHRVGYLFLLDSAEQVEHFRESTELQNRLQETAGRPTRMISVDEAVALAPIVAPDGLVGACFSPTAGHCTPESVVLGYASAARRLGARLITGCEVLGIDAVGNQISMVRTNRGEVRTGTVICAAGAWSAQIGELVGVDLPVVPLRRQIVVTEAIAGLPAGLPMTIDFGTTFYFHREGPGLLVGMSDPDEEPGFHLNRTETWIPRLTEAMARRAPSLLDVGLSGGWAGLYEVTPDHNALIGEADTTSRFLYATGFSGHGFLQGPAVGEVIRDLYLRREPFVDVSPLNARRFDHSISRAERNIV</sequence>
<dbReference type="RefSeq" id="WP_131294323.1">
    <property type="nucleotide sequence ID" value="NZ_SJKA01000013.1"/>
</dbReference>
<reference evidence="3 4" key="1">
    <citation type="submission" date="2019-02" db="EMBL/GenBank/DDBJ databases">
        <title>Kribbella capetownensis sp. nov. and Kribbella speibonae sp. nov., isolated from soil.</title>
        <authorList>
            <person name="Curtis S.M."/>
            <person name="Norton I."/>
            <person name="Everest G.J."/>
            <person name="Meyers P.R."/>
        </authorList>
    </citation>
    <scope>NUCLEOTIDE SEQUENCE [LARGE SCALE GENOMIC DNA]</scope>
    <source>
        <strain evidence="3 4">DSM 27082</strain>
    </source>
</reference>
<evidence type="ECO:0000259" key="2">
    <source>
        <dbReference type="Pfam" id="PF01266"/>
    </source>
</evidence>
<protein>
    <submittedName>
        <fullName evidence="3">FAD-binding oxidoreductase</fullName>
    </submittedName>
</protein>
<evidence type="ECO:0000313" key="3">
    <source>
        <dbReference type="EMBL" id="TCC26423.1"/>
    </source>
</evidence>
<keyword evidence="1" id="KW-0560">Oxidoreductase</keyword>
<name>A0A4R0I9C8_9ACTN</name>
<evidence type="ECO:0000256" key="1">
    <source>
        <dbReference type="ARBA" id="ARBA00023002"/>
    </source>
</evidence>
<gene>
    <name evidence="3" type="ORF">E0H50_31310</name>
</gene>
<dbReference type="PANTHER" id="PTHR13847">
    <property type="entry name" value="SARCOSINE DEHYDROGENASE-RELATED"/>
    <property type="match status" value="1"/>
</dbReference>
<dbReference type="Proteomes" id="UP000292695">
    <property type="component" value="Unassembled WGS sequence"/>
</dbReference>
<dbReference type="AlphaFoldDB" id="A0A4R0I9C8"/>
<dbReference type="Gene3D" id="3.30.9.10">
    <property type="entry name" value="D-Amino Acid Oxidase, subunit A, domain 2"/>
    <property type="match status" value="1"/>
</dbReference>
<dbReference type="GO" id="GO:0016491">
    <property type="term" value="F:oxidoreductase activity"/>
    <property type="evidence" value="ECO:0007669"/>
    <property type="project" value="UniProtKB-KW"/>
</dbReference>
<dbReference type="Pfam" id="PF01266">
    <property type="entry name" value="DAO"/>
    <property type="match status" value="1"/>
</dbReference>
<dbReference type="Gene3D" id="3.50.50.60">
    <property type="entry name" value="FAD/NAD(P)-binding domain"/>
    <property type="match status" value="1"/>
</dbReference>
<comment type="caution">
    <text evidence="3">The sequence shown here is derived from an EMBL/GenBank/DDBJ whole genome shotgun (WGS) entry which is preliminary data.</text>
</comment>
<accession>A0A4R0I9C8</accession>
<dbReference type="GO" id="GO:0005737">
    <property type="term" value="C:cytoplasm"/>
    <property type="evidence" value="ECO:0007669"/>
    <property type="project" value="TreeGrafter"/>
</dbReference>
<dbReference type="PANTHER" id="PTHR13847:SF287">
    <property type="entry name" value="FAD-DEPENDENT OXIDOREDUCTASE DOMAIN-CONTAINING PROTEIN 1"/>
    <property type="match status" value="1"/>
</dbReference>
<keyword evidence="4" id="KW-1185">Reference proteome</keyword>
<dbReference type="SUPFAM" id="SSF54373">
    <property type="entry name" value="FAD-linked reductases, C-terminal domain"/>
    <property type="match status" value="1"/>
</dbReference>
<dbReference type="EMBL" id="SJKA01000013">
    <property type="protein sequence ID" value="TCC26423.1"/>
    <property type="molecule type" value="Genomic_DNA"/>
</dbReference>
<feature type="domain" description="FAD dependent oxidoreductase" evidence="2">
    <location>
        <begin position="10"/>
        <end position="359"/>
    </location>
</feature>
<evidence type="ECO:0000313" key="4">
    <source>
        <dbReference type="Proteomes" id="UP000292695"/>
    </source>
</evidence>
<dbReference type="InterPro" id="IPR036188">
    <property type="entry name" value="FAD/NAD-bd_sf"/>
</dbReference>
<dbReference type="OrthoDB" id="9806452at2"/>